<dbReference type="Gene3D" id="3.10.310.10">
    <property type="entry name" value="Diaminopimelate Epimerase, Chain A, domain 1"/>
    <property type="match status" value="2"/>
</dbReference>
<dbReference type="Pfam" id="PF02567">
    <property type="entry name" value="PhzC-PhzF"/>
    <property type="match status" value="1"/>
</dbReference>
<dbReference type="PATRIC" id="fig|92706.3.peg.2890"/>
<dbReference type="GO" id="GO:0005737">
    <property type="term" value="C:cytoplasm"/>
    <property type="evidence" value="ECO:0007669"/>
    <property type="project" value="TreeGrafter"/>
</dbReference>
<gene>
    <name evidence="2" type="ORF">YH66_13785</name>
</gene>
<reference evidence="2 3" key="1">
    <citation type="submission" date="2015-04" db="EMBL/GenBank/DDBJ databases">
        <title>Complete Genome Sequence of Brevibacterium flavum ATCC 15168.</title>
        <authorList>
            <person name="Ahn J."/>
            <person name="Park G."/>
            <person name="Jeon W."/>
            <person name="Jang Y."/>
            <person name="Jang M."/>
            <person name="Lee H."/>
            <person name="Lee H."/>
        </authorList>
    </citation>
    <scope>NUCLEOTIDE SEQUENCE [LARGE SCALE GENOMIC DNA]</scope>
    <source>
        <strain evidence="2 3">ATCC 15168</strain>
    </source>
</reference>
<evidence type="ECO:0000256" key="1">
    <source>
        <dbReference type="PIRSR" id="PIRSR016184-1"/>
    </source>
</evidence>
<dbReference type="NCBIfam" id="TIGR00654">
    <property type="entry name" value="PhzF_family"/>
    <property type="match status" value="1"/>
</dbReference>
<dbReference type="PANTHER" id="PTHR13774:SF32">
    <property type="entry name" value="ANTISENSE-ENHANCING SEQUENCE 1"/>
    <property type="match status" value="1"/>
</dbReference>
<proteinExistence type="predicted"/>
<dbReference type="AlphaFoldDB" id="A0A0F6Z708"/>
<accession>A0A0F6Z708</accession>
<dbReference type="InterPro" id="IPR003719">
    <property type="entry name" value="Phenazine_PhzF-like"/>
</dbReference>
<dbReference type="HOGENOM" id="CLU_048756_0_0_11"/>
<dbReference type="EMBL" id="CP011309">
    <property type="protein sequence ID" value="AKF28516.1"/>
    <property type="molecule type" value="Genomic_DNA"/>
</dbReference>
<sequence>MPSKISRPYYQVDVFSSEPFMGNPLAVIADADDLSAEQMARIARWTNLSETTFLLKPTQEGADYRVRIFTPTGELPFAGHPTLGTAHVFRELHGEQGTQLVQECVAGLVAVRAIDGPASGLAFQAPPTLKDGPLDASDLDAACEALGISPDFIRAHQWVDNGPGWAVVELPSAQHVLDLEPDFSAHPTLKLGVIGAYPEGAPHAFEVRAFAPGIGEDPVTGSLNASIAQWLHRDGRAGEGYLASQGTAIGRAGEIHISIESHVIWVGGSVTTIFQGTAEF</sequence>
<dbReference type="SUPFAM" id="SSF54506">
    <property type="entry name" value="Diaminopimelate epimerase-like"/>
    <property type="match status" value="1"/>
</dbReference>
<keyword evidence="3" id="KW-1185">Reference proteome</keyword>
<protein>
    <submittedName>
        <fullName evidence="2">Phenazine biosynthesis protein PhzF</fullName>
    </submittedName>
</protein>
<evidence type="ECO:0000313" key="3">
    <source>
        <dbReference type="Proteomes" id="UP000034037"/>
    </source>
</evidence>
<dbReference type="GO" id="GO:0016853">
    <property type="term" value="F:isomerase activity"/>
    <property type="evidence" value="ECO:0007669"/>
    <property type="project" value="TreeGrafter"/>
</dbReference>
<dbReference type="PANTHER" id="PTHR13774">
    <property type="entry name" value="PHENAZINE BIOSYNTHESIS PROTEIN"/>
    <property type="match status" value="1"/>
</dbReference>
<name>A0A0F6Z708_9CORY</name>
<dbReference type="PIRSF" id="PIRSF016184">
    <property type="entry name" value="PhzC_PhzF"/>
    <property type="match status" value="1"/>
</dbReference>
<evidence type="ECO:0000313" key="2">
    <source>
        <dbReference type="EMBL" id="AKF28516.1"/>
    </source>
</evidence>
<organism evidence="2 3">
    <name type="scientific">[Brevibacterium] flavum</name>
    <dbReference type="NCBI Taxonomy" id="92706"/>
    <lineage>
        <taxon>Bacteria</taxon>
        <taxon>Bacillati</taxon>
        <taxon>Actinomycetota</taxon>
        <taxon>Actinomycetes</taxon>
        <taxon>Mycobacteriales</taxon>
        <taxon>Corynebacteriaceae</taxon>
        <taxon>Corynebacterium</taxon>
    </lineage>
</organism>
<feature type="active site" evidence="1">
    <location>
        <position position="50"/>
    </location>
</feature>
<dbReference type="RefSeq" id="WP_034983209.1">
    <property type="nucleotide sequence ID" value="NZ_CP011309.1"/>
</dbReference>
<dbReference type="Proteomes" id="UP000034037">
    <property type="component" value="Chromosome"/>
</dbReference>